<reference evidence="3" key="1">
    <citation type="submission" date="2016-11" db="UniProtKB">
        <authorList>
            <consortium name="WormBaseParasite"/>
        </authorList>
    </citation>
    <scope>IDENTIFICATION</scope>
</reference>
<feature type="compositionally biased region" description="Basic and acidic residues" evidence="1">
    <location>
        <begin position="128"/>
        <end position="151"/>
    </location>
</feature>
<protein>
    <submittedName>
        <fullName evidence="3">CARD domain-containing protein</fullName>
    </submittedName>
</protein>
<evidence type="ECO:0000313" key="3">
    <source>
        <dbReference type="WBParaSite" id="L893_g32246.t1"/>
    </source>
</evidence>
<dbReference type="AlphaFoldDB" id="A0A1I8A396"/>
<evidence type="ECO:0000313" key="2">
    <source>
        <dbReference type="Proteomes" id="UP000095287"/>
    </source>
</evidence>
<feature type="region of interest" description="Disordered" evidence="1">
    <location>
        <begin position="128"/>
        <end position="160"/>
    </location>
</feature>
<organism evidence="2 3">
    <name type="scientific">Steinernema glaseri</name>
    <dbReference type="NCBI Taxonomy" id="37863"/>
    <lineage>
        <taxon>Eukaryota</taxon>
        <taxon>Metazoa</taxon>
        <taxon>Ecdysozoa</taxon>
        <taxon>Nematoda</taxon>
        <taxon>Chromadorea</taxon>
        <taxon>Rhabditida</taxon>
        <taxon>Tylenchina</taxon>
        <taxon>Panagrolaimomorpha</taxon>
        <taxon>Strongyloidoidea</taxon>
        <taxon>Steinernematidae</taxon>
        <taxon>Steinernema</taxon>
    </lineage>
</organism>
<dbReference type="WBParaSite" id="L893_g32246.t1">
    <property type="protein sequence ID" value="L893_g32246.t1"/>
    <property type="gene ID" value="L893_g32246"/>
</dbReference>
<dbReference type="Proteomes" id="UP000095287">
    <property type="component" value="Unplaced"/>
</dbReference>
<proteinExistence type="predicted"/>
<evidence type="ECO:0000256" key="1">
    <source>
        <dbReference type="SAM" id="MobiDB-lite"/>
    </source>
</evidence>
<accession>A0A1I8A396</accession>
<sequence length="160" mass="18831">MDIEDVLTKMLLIAQYPVEYLEYLEECGIFRRIHKKKQIVKAVSYKLNESALTCRNQLTEERSGRPADHSLSTCSALRRRLKLRMDDYYVRVSKLRHTTLETVSDQDDSRAQRGFQYDHYWWSLSKRGSEKKLRSEKSLAIRPSEPGDQRRSKIQGTSCQ</sequence>
<keyword evidence="2" id="KW-1185">Reference proteome</keyword>
<name>A0A1I8A396_9BILA</name>